<protein>
    <recommendedName>
        <fullName evidence="5">PNPLA domain-containing protein</fullName>
    </recommendedName>
</protein>
<sequence>MTLHSMQVNIEAQDMQTERQRPRIALVIGSGGIKCLASIGMLQVLHREQIVPDVIIGSSGGSLFGAVYAVGEDPKRIEELVLSMWKKREFQDFKYRDLIKMFFPKLFRYNEMFGLIRGDRIERVFHNYFQGKTFADTVIPLQIVATDFFSGEAVVLDQGGIAEAIRASIGIPGFFQPKKIDGKTLIDGGVSDPLPIDVAIRYGADIIIAMGFETPTYTTIDSPVKLLLHLTGLSSNNLMIANHAMHTMAHHYEIIMVYPELQGEFHFFDIEKIPDLIRIGAAETEKELQNIQSAIEHFDAQN</sequence>
<accession>A0A0S6VXY9</accession>
<evidence type="ECO:0000256" key="4">
    <source>
        <dbReference type="PROSITE-ProRule" id="PRU01161"/>
    </source>
</evidence>
<evidence type="ECO:0000313" key="7">
    <source>
        <dbReference type="Proteomes" id="UP000030700"/>
    </source>
</evidence>
<feature type="short sequence motif" description="GXSXG" evidence="4">
    <location>
        <begin position="57"/>
        <end position="61"/>
    </location>
</feature>
<dbReference type="Proteomes" id="UP000030700">
    <property type="component" value="Unassembled WGS sequence"/>
</dbReference>
<reference evidence="6" key="1">
    <citation type="journal article" date="2015" name="PeerJ">
        <title>First genomic representation of candidate bacterial phylum KSB3 points to enhanced environmental sensing as a trigger of wastewater bulking.</title>
        <authorList>
            <person name="Sekiguchi Y."/>
            <person name="Ohashi A."/>
            <person name="Parks D.H."/>
            <person name="Yamauchi T."/>
            <person name="Tyson G.W."/>
            <person name="Hugenholtz P."/>
        </authorList>
    </citation>
    <scope>NUCLEOTIDE SEQUENCE [LARGE SCALE GENOMIC DNA]</scope>
</reference>
<dbReference type="PANTHER" id="PTHR14226">
    <property type="entry name" value="NEUROPATHY TARGET ESTERASE/SWISS CHEESE D.MELANOGASTER"/>
    <property type="match status" value="1"/>
</dbReference>
<keyword evidence="1 4" id="KW-0378">Hydrolase</keyword>
<dbReference type="InterPro" id="IPR002641">
    <property type="entry name" value="PNPLA_dom"/>
</dbReference>
<evidence type="ECO:0000256" key="2">
    <source>
        <dbReference type="ARBA" id="ARBA00022963"/>
    </source>
</evidence>
<evidence type="ECO:0000313" key="6">
    <source>
        <dbReference type="EMBL" id="GAK50812.1"/>
    </source>
</evidence>
<dbReference type="PANTHER" id="PTHR14226:SF76">
    <property type="entry name" value="NTE FAMILY PROTEIN RSSA"/>
    <property type="match status" value="1"/>
</dbReference>
<dbReference type="InterPro" id="IPR050301">
    <property type="entry name" value="NTE"/>
</dbReference>
<evidence type="ECO:0000259" key="5">
    <source>
        <dbReference type="PROSITE" id="PS51635"/>
    </source>
</evidence>
<keyword evidence="2 4" id="KW-0442">Lipid degradation</keyword>
<feature type="short sequence motif" description="DGA/G" evidence="4">
    <location>
        <begin position="187"/>
        <end position="189"/>
    </location>
</feature>
<name>A0A0S6VXY9_9BACT</name>
<gene>
    <name evidence="6" type="ORF">U14_02053</name>
</gene>
<evidence type="ECO:0000256" key="3">
    <source>
        <dbReference type="ARBA" id="ARBA00023098"/>
    </source>
</evidence>
<proteinExistence type="predicted"/>
<dbReference type="GO" id="GO:0016787">
    <property type="term" value="F:hydrolase activity"/>
    <property type="evidence" value="ECO:0007669"/>
    <property type="project" value="UniProtKB-UniRule"/>
</dbReference>
<keyword evidence="7" id="KW-1185">Reference proteome</keyword>
<comment type="caution">
    <text evidence="4">Lacks conserved residue(s) required for the propagation of feature annotation.</text>
</comment>
<feature type="active site" description="Nucleophile" evidence="4">
    <location>
        <position position="59"/>
    </location>
</feature>
<dbReference type="PROSITE" id="PS51635">
    <property type="entry name" value="PNPLA"/>
    <property type="match status" value="1"/>
</dbReference>
<dbReference type="HOGENOM" id="CLU_047251_4_2_0"/>
<dbReference type="EMBL" id="DF820456">
    <property type="protein sequence ID" value="GAK50812.1"/>
    <property type="molecule type" value="Genomic_DNA"/>
</dbReference>
<feature type="active site" description="Proton acceptor" evidence="4">
    <location>
        <position position="187"/>
    </location>
</feature>
<dbReference type="GO" id="GO:0016042">
    <property type="term" value="P:lipid catabolic process"/>
    <property type="evidence" value="ECO:0007669"/>
    <property type="project" value="UniProtKB-UniRule"/>
</dbReference>
<evidence type="ECO:0000256" key="1">
    <source>
        <dbReference type="ARBA" id="ARBA00022801"/>
    </source>
</evidence>
<feature type="domain" description="PNPLA" evidence="5">
    <location>
        <begin position="26"/>
        <end position="200"/>
    </location>
</feature>
<dbReference type="SUPFAM" id="SSF52151">
    <property type="entry name" value="FabD/lysophospholipase-like"/>
    <property type="match status" value="1"/>
</dbReference>
<dbReference type="AlphaFoldDB" id="A0A0S6VXY9"/>
<dbReference type="InterPro" id="IPR016035">
    <property type="entry name" value="Acyl_Trfase/lysoPLipase"/>
</dbReference>
<dbReference type="Gene3D" id="3.40.1090.10">
    <property type="entry name" value="Cytosolic phospholipase A2 catalytic domain"/>
    <property type="match status" value="1"/>
</dbReference>
<dbReference type="Pfam" id="PF01734">
    <property type="entry name" value="Patatin"/>
    <property type="match status" value="1"/>
</dbReference>
<keyword evidence="3 4" id="KW-0443">Lipid metabolism</keyword>
<dbReference type="STRING" id="1499966.U14_02053"/>
<organism evidence="6">
    <name type="scientific">Candidatus Moduliflexus flocculans</name>
    <dbReference type="NCBI Taxonomy" id="1499966"/>
    <lineage>
        <taxon>Bacteria</taxon>
        <taxon>Candidatus Moduliflexota</taxon>
        <taxon>Candidatus Moduliflexia</taxon>
        <taxon>Candidatus Moduliflexales</taxon>
        <taxon>Candidatus Moduliflexaceae</taxon>
    </lineage>
</organism>